<protein>
    <submittedName>
        <fullName evidence="4">DNA-protecting protein DprA</fullName>
    </submittedName>
</protein>
<keyword evidence="5" id="KW-1185">Reference proteome</keyword>
<gene>
    <name evidence="4" type="primary">dprA</name>
    <name evidence="4" type="ORF">E3E12_05395</name>
</gene>
<dbReference type="Pfam" id="PF02481">
    <property type="entry name" value="DNA_processg_A"/>
    <property type="match status" value="1"/>
</dbReference>
<dbReference type="KEGG" id="swf:E3E12_05395"/>
<dbReference type="Gene3D" id="3.40.50.450">
    <property type="match status" value="1"/>
</dbReference>
<dbReference type="InterPro" id="IPR057666">
    <property type="entry name" value="DrpA_SLOG"/>
</dbReference>
<evidence type="ECO:0000259" key="3">
    <source>
        <dbReference type="Pfam" id="PF17782"/>
    </source>
</evidence>
<dbReference type="InterPro" id="IPR036388">
    <property type="entry name" value="WH-like_DNA-bd_sf"/>
</dbReference>
<name>A0A4Y6UB74_9PROT</name>
<dbReference type="GO" id="GO:0009294">
    <property type="term" value="P:DNA-mediated transformation"/>
    <property type="evidence" value="ECO:0007669"/>
    <property type="project" value="InterPro"/>
</dbReference>
<comment type="similarity">
    <text evidence="1">Belongs to the DprA/Smf family.</text>
</comment>
<dbReference type="AlphaFoldDB" id="A0A4Y6UB74"/>
<dbReference type="EMBL" id="CP038231">
    <property type="protein sequence ID" value="QDH13716.1"/>
    <property type="molecule type" value="Genomic_DNA"/>
</dbReference>
<reference evidence="4 5" key="1">
    <citation type="submission" date="2019-03" db="EMBL/GenBank/DDBJ databases">
        <title>The complete genome sequence of Swingsia_sp. F3b2 LMG30590(T).</title>
        <authorList>
            <person name="Chua K.-O."/>
            <person name="Chan K.-G."/>
            <person name="See-Too W.-S."/>
        </authorList>
    </citation>
    <scope>NUCLEOTIDE SEQUENCE [LARGE SCALE GENOMIC DNA]</scope>
    <source>
        <strain evidence="4 5">F3b2</strain>
    </source>
</reference>
<dbReference type="Pfam" id="PF17782">
    <property type="entry name" value="WHD_DprA"/>
    <property type="match status" value="1"/>
</dbReference>
<feature type="domain" description="Smf/DprA SLOG" evidence="2">
    <location>
        <begin position="80"/>
        <end position="286"/>
    </location>
</feature>
<evidence type="ECO:0000313" key="4">
    <source>
        <dbReference type="EMBL" id="QDH13716.1"/>
    </source>
</evidence>
<dbReference type="InterPro" id="IPR041614">
    <property type="entry name" value="DprA_WH"/>
</dbReference>
<proteinExistence type="inferred from homology"/>
<sequence length="403" mass="41799">MAGQGTGNVSPHWLARYRLGRSQGVGPRTYQRLLAKFPNPEEALQALPRLAAKAKRPCAVQSVDQALEEISATDNLGGEIILHGDQAYPPLLAQLPDPPPLLFTKGWPGLLSQKGIGIVGARHASAAGLRVVAEMASMLASQGYSVVSGLARGIDGAAHKAALAHGLTIAAVAGGLDQPYPPQHASLHEDIAHHGCLVTEMPPGTLPRAQLFPRRNRLIAGLTLGTVIVEGALRSGTLITARLALSYDRVVMAVPGHPLDLRSGGGNQLIKDGAALVCNGQDVLEAVCLLPGLKTPPQGPRSGHGQRPTMTHSRGEADLFSLQTNAPANAVQHPRPERGLQQTDADKGGELRAAVLELLSDVPASPDTLAASCGCPIGALMALLGELELSGLAVNTGAGFTRA</sequence>
<evidence type="ECO:0000313" key="5">
    <source>
        <dbReference type="Proteomes" id="UP000318709"/>
    </source>
</evidence>
<dbReference type="OrthoDB" id="9785707at2"/>
<accession>A0A4Y6UB74</accession>
<dbReference type="PANTHER" id="PTHR43022">
    <property type="entry name" value="PROTEIN SMF"/>
    <property type="match status" value="1"/>
</dbReference>
<dbReference type="Proteomes" id="UP000318709">
    <property type="component" value="Chromosome"/>
</dbReference>
<dbReference type="InterPro" id="IPR003488">
    <property type="entry name" value="DprA"/>
</dbReference>
<dbReference type="SUPFAM" id="SSF102405">
    <property type="entry name" value="MCP/YpsA-like"/>
    <property type="match status" value="1"/>
</dbReference>
<feature type="domain" description="DprA winged helix" evidence="3">
    <location>
        <begin position="349"/>
        <end position="394"/>
    </location>
</feature>
<dbReference type="Gene3D" id="1.10.10.10">
    <property type="entry name" value="Winged helix-like DNA-binding domain superfamily/Winged helix DNA-binding domain"/>
    <property type="match status" value="1"/>
</dbReference>
<dbReference type="Pfam" id="PF21102">
    <property type="entry name" value="DprA_N"/>
    <property type="match status" value="1"/>
</dbReference>
<evidence type="ECO:0000256" key="1">
    <source>
        <dbReference type="ARBA" id="ARBA00006525"/>
    </source>
</evidence>
<dbReference type="RefSeq" id="WP_141443423.1">
    <property type="nucleotide sequence ID" value="NZ_CP038231.1"/>
</dbReference>
<evidence type="ECO:0000259" key="2">
    <source>
        <dbReference type="Pfam" id="PF02481"/>
    </source>
</evidence>
<organism evidence="4 5">
    <name type="scientific">Formicincola oecophyllae</name>
    <dbReference type="NCBI Taxonomy" id="2558361"/>
    <lineage>
        <taxon>Bacteria</taxon>
        <taxon>Pseudomonadati</taxon>
        <taxon>Pseudomonadota</taxon>
        <taxon>Alphaproteobacteria</taxon>
        <taxon>Acetobacterales</taxon>
        <taxon>Acetobacteraceae</taxon>
        <taxon>Formicincola</taxon>
    </lineage>
</organism>
<dbReference type="NCBIfam" id="TIGR00732">
    <property type="entry name" value="dprA"/>
    <property type="match status" value="1"/>
</dbReference>
<dbReference type="PANTHER" id="PTHR43022:SF1">
    <property type="entry name" value="PROTEIN SMF"/>
    <property type="match status" value="1"/>
</dbReference>